<dbReference type="RefSeq" id="WP_072597584.1">
    <property type="nucleotide sequence ID" value="NZ_CP018221.1"/>
</dbReference>
<dbReference type="GO" id="GO:0005886">
    <property type="term" value="C:plasma membrane"/>
    <property type="evidence" value="ECO:0007669"/>
    <property type="project" value="TreeGrafter"/>
</dbReference>
<dbReference type="STRING" id="1921510.BSL82_11105"/>
<gene>
    <name evidence="2" type="ORF">BSL82_11105</name>
</gene>
<reference evidence="3" key="1">
    <citation type="submission" date="2016-11" db="EMBL/GenBank/DDBJ databases">
        <title>Complete Genome Sequence of alachlor-degrading Sphingomonas sp. strain JJ-A5.</title>
        <authorList>
            <person name="Lee H."/>
            <person name="Ka J.-O."/>
        </authorList>
    </citation>
    <scope>NUCLEOTIDE SEQUENCE [LARGE SCALE GENOMIC DNA]</scope>
    <source>
        <strain evidence="3">JJ-A5</strain>
    </source>
</reference>
<dbReference type="AlphaFoldDB" id="A0A1L3ZVW8"/>
<dbReference type="Gene3D" id="3.40.50.720">
    <property type="entry name" value="NAD(P)-binding Rossmann-like Domain"/>
    <property type="match status" value="1"/>
</dbReference>
<dbReference type="PANTHER" id="PTHR12286">
    <property type="entry name" value="SACCHAROPINE DEHYDROGENASE-LIKE OXIDOREDUCTASE"/>
    <property type="match status" value="1"/>
</dbReference>
<dbReference type="GO" id="GO:0009247">
    <property type="term" value="P:glycolipid biosynthetic process"/>
    <property type="evidence" value="ECO:0007669"/>
    <property type="project" value="TreeGrafter"/>
</dbReference>
<name>A0A1L3ZVW8_9SPHN</name>
<sequence length="389" mass="40955">MKEFDIIVCGATGYTGQLACEHLARSYGSELRWAMAGRDMAKLRSIQARFEVPSHVQLIEVDITDAAAAASLAERARTILSTAGPFANVGEPLVAACAHNGTDYVDVSGDAVWIRKMLDRYQEVAAGSGARLIFTCGFDSVPSDLGVFFLQELARERFGAPAKTVKGRIRRLVGGLSGGTLASGRASIQAAGADPKIPQLLANPFALVPGFDGPAQPVGNAPVFDPDVKSWVAPFILAGMNAKSVHLSNALLGWSYGKDFTYDEMIMLPGAEDADSAREAADANIWSNVVRALQIDLKPGEGPSEAELAAGSFEMIFVGRTASGQEISTTVTGEGDPYALTPRIVAECAVCLTQDGTTATGGVWTAAAALGEPLRRRLEQRAGMSFSVA</sequence>
<dbReference type="Proteomes" id="UP000182063">
    <property type="component" value="Chromosome"/>
</dbReference>
<evidence type="ECO:0000259" key="1">
    <source>
        <dbReference type="Pfam" id="PF03435"/>
    </source>
</evidence>
<dbReference type="KEGG" id="sphj:BSL82_11105"/>
<dbReference type="SUPFAM" id="SSF51735">
    <property type="entry name" value="NAD(P)-binding Rossmann-fold domains"/>
    <property type="match status" value="1"/>
</dbReference>
<dbReference type="InterPro" id="IPR051276">
    <property type="entry name" value="Saccharopine_DH-like_oxidrdct"/>
</dbReference>
<dbReference type="Pfam" id="PF03435">
    <property type="entry name" value="Sacchrp_dh_NADP"/>
    <property type="match status" value="1"/>
</dbReference>
<dbReference type="InterPro" id="IPR036291">
    <property type="entry name" value="NAD(P)-bd_dom_sf"/>
</dbReference>
<dbReference type="PANTHER" id="PTHR12286:SF5">
    <property type="entry name" value="SACCHAROPINE DEHYDROGENASE-LIKE OXIDOREDUCTASE"/>
    <property type="match status" value="1"/>
</dbReference>
<evidence type="ECO:0000313" key="2">
    <source>
        <dbReference type="EMBL" id="API59794.1"/>
    </source>
</evidence>
<feature type="domain" description="Saccharopine dehydrogenase NADP binding" evidence="1">
    <location>
        <begin position="6"/>
        <end position="129"/>
    </location>
</feature>
<dbReference type="InterPro" id="IPR005097">
    <property type="entry name" value="Sacchrp_dh_NADP-bd"/>
</dbReference>
<protein>
    <submittedName>
        <fullName evidence="2">Saccharopine dehydrogenase</fullName>
    </submittedName>
</protein>
<proteinExistence type="predicted"/>
<evidence type="ECO:0000313" key="3">
    <source>
        <dbReference type="Proteomes" id="UP000182063"/>
    </source>
</evidence>
<accession>A0A1L3ZVW8</accession>
<keyword evidence="3" id="KW-1185">Reference proteome</keyword>
<dbReference type="EMBL" id="CP018221">
    <property type="protein sequence ID" value="API59794.1"/>
    <property type="molecule type" value="Genomic_DNA"/>
</dbReference>
<organism evidence="2 3">
    <name type="scientific">Tardibacter chloracetimidivorans</name>
    <dbReference type="NCBI Taxonomy" id="1921510"/>
    <lineage>
        <taxon>Bacteria</taxon>
        <taxon>Pseudomonadati</taxon>
        <taxon>Pseudomonadota</taxon>
        <taxon>Alphaproteobacteria</taxon>
        <taxon>Sphingomonadales</taxon>
        <taxon>Sphingomonadaceae</taxon>
        <taxon>Tardibacter</taxon>
    </lineage>
</organism>
<dbReference type="OrthoDB" id="4420885at2"/>